<organism evidence="3 4">
    <name type="scientific">Dibothriocephalus latus</name>
    <name type="common">Fish tapeworm</name>
    <name type="synonym">Diphyllobothrium latum</name>
    <dbReference type="NCBI Taxonomy" id="60516"/>
    <lineage>
        <taxon>Eukaryota</taxon>
        <taxon>Metazoa</taxon>
        <taxon>Spiralia</taxon>
        <taxon>Lophotrochozoa</taxon>
        <taxon>Platyhelminthes</taxon>
        <taxon>Cestoda</taxon>
        <taxon>Eucestoda</taxon>
        <taxon>Diphyllobothriidea</taxon>
        <taxon>Diphyllobothriidae</taxon>
        <taxon>Dibothriocephalus</taxon>
    </lineage>
</organism>
<name>A0A3P7LM62_DIBLA</name>
<dbReference type="EMBL" id="UYRU01059145">
    <property type="protein sequence ID" value="VDN14400.1"/>
    <property type="molecule type" value="Genomic_DNA"/>
</dbReference>
<dbReference type="SMART" id="SM00355">
    <property type="entry name" value="ZnF_C2H2"/>
    <property type="match status" value="1"/>
</dbReference>
<proteinExistence type="predicted"/>
<dbReference type="PROSITE" id="PS00028">
    <property type="entry name" value="ZINC_FINGER_C2H2_1"/>
    <property type="match status" value="1"/>
</dbReference>
<evidence type="ECO:0000313" key="3">
    <source>
        <dbReference type="EMBL" id="VDN14400.1"/>
    </source>
</evidence>
<keyword evidence="4" id="KW-1185">Reference proteome</keyword>
<keyword evidence="1" id="KW-0479">Metal-binding</keyword>
<dbReference type="InterPro" id="IPR013087">
    <property type="entry name" value="Znf_C2H2_type"/>
</dbReference>
<keyword evidence="1" id="KW-0863">Zinc-finger</keyword>
<dbReference type="OrthoDB" id="8823111at2759"/>
<keyword evidence="1" id="KW-0862">Zinc</keyword>
<accession>A0A3P7LM62</accession>
<evidence type="ECO:0000256" key="1">
    <source>
        <dbReference type="PROSITE-ProRule" id="PRU00042"/>
    </source>
</evidence>
<dbReference type="GO" id="GO:0008270">
    <property type="term" value="F:zinc ion binding"/>
    <property type="evidence" value="ECO:0007669"/>
    <property type="project" value="UniProtKB-KW"/>
</dbReference>
<feature type="domain" description="C2H2-type" evidence="2">
    <location>
        <begin position="126"/>
        <end position="154"/>
    </location>
</feature>
<reference evidence="3 4" key="1">
    <citation type="submission" date="2018-11" db="EMBL/GenBank/DDBJ databases">
        <authorList>
            <consortium name="Pathogen Informatics"/>
        </authorList>
    </citation>
    <scope>NUCLEOTIDE SEQUENCE [LARGE SCALE GENOMIC DNA]</scope>
</reference>
<dbReference type="PROSITE" id="PS50157">
    <property type="entry name" value="ZINC_FINGER_C2H2_2"/>
    <property type="match status" value="1"/>
</dbReference>
<dbReference type="AlphaFoldDB" id="A0A3P7LM62"/>
<evidence type="ECO:0000259" key="2">
    <source>
        <dbReference type="PROSITE" id="PS50157"/>
    </source>
</evidence>
<gene>
    <name evidence="3" type="ORF">DILT_LOCUS10231</name>
</gene>
<dbReference type="Gene3D" id="3.30.160.60">
    <property type="entry name" value="Classic Zinc Finger"/>
    <property type="match status" value="1"/>
</dbReference>
<sequence>MLAGFPGFDHHAVSFPTGPSVSGVEHTVSRQCSLAVRMALRNFVPQPPGLGSLWHVSRHYLKMTQLAFSNAASLCISPNLPKDFNRGFVEYDPTTIFHCRANNRIADNNIVYAFAMVEGHYYIRRWTCDICAKGFSQKPALQTHIDSVHKLGLPLYWMISLKNLSDDNSAVLFNL</sequence>
<protein>
    <recommendedName>
        <fullName evidence="2">C2H2-type domain-containing protein</fullName>
    </recommendedName>
</protein>
<dbReference type="Proteomes" id="UP000281553">
    <property type="component" value="Unassembled WGS sequence"/>
</dbReference>
<evidence type="ECO:0000313" key="4">
    <source>
        <dbReference type="Proteomes" id="UP000281553"/>
    </source>
</evidence>